<sequence>MTKQMAIDYAKDRIHVNAVCPGFVETPMIGHIIVDEQLAANLSARHPWNARRHRRCLHYSSAAMSLRGSQGTRSSQMVHIRPSDGLAEEMTDGYHCAAKYTIYSEGFDEGSLGFDDSAGEGLSTVSIGTGLSGRIDVVSASETLEERRKSLSMMEEELLFELDLDGNENIESLRRFLFITVTSSVRAMNRRVRWTTLFDFVRVAAGVSTMNGERLYPNSIVLPDNIRMFPAPPRPHTLGRSACADVVAEADVILLVVSFFSVTPFTVSSCCQDYWIQIPKEKE</sequence>
<comment type="caution">
    <text evidence="1">The sequence shown here is derived from an EMBL/GenBank/DDBJ whole genome shotgun (WGS) entry which is preliminary data.</text>
</comment>
<keyword evidence="2" id="KW-1185">Reference proteome</keyword>
<proteinExistence type="predicted"/>
<name>A0A139HB93_9PEZI</name>
<dbReference type="SUPFAM" id="SSF51735">
    <property type="entry name" value="NAD(P)-binding Rossmann-fold domains"/>
    <property type="match status" value="1"/>
</dbReference>
<dbReference type="AlphaFoldDB" id="A0A139HB93"/>
<evidence type="ECO:0000313" key="1">
    <source>
        <dbReference type="EMBL" id="KXS99696.1"/>
    </source>
</evidence>
<dbReference type="Gene3D" id="3.40.50.720">
    <property type="entry name" value="NAD(P)-binding Rossmann-like Domain"/>
    <property type="match status" value="1"/>
</dbReference>
<dbReference type="Pfam" id="PF13561">
    <property type="entry name" value="adh_short_C2"/>
    <property type="match status" value="1"/>
</dbReference>
<dbReference type="STRING" id="321146.A0A139HB93"/>
<organism evidence="1 2">
    <name type="scientific">Pseudocercospora eumusae</name>
    <dbReference type="NCBI Taxonomy" id="321146"/>
    <lineage>
        <taxon>Eukaryota</taxon>
        <taxon>Fungi</taxon>
        <taxon>Dikarya</taxon>
        <taxon>Ascomycota</taxon>
        <taxon>Pezizomycotina</taxon>
        <taxon>Dothideomycetes</taxon>
        <taxon>Dothideomycetidae</taxon>
        <taxon>Mycosphaerellales</taxon>
        <taxon>Mycosphaerellaceae</taxon>
        <taxon>Pseudocercospora</taxon>
    </lineage>
</organism>
<dbReference type="OrthoDB" id="417891at2759"/>
<protein>
    <submittedName>
        <fullName evidence="1">Uncharacterized protein</fullName>
    </submittedName>
</protein>
<dbReference type="InterPro" id="IPR036291">
    <property type="entry name" value="NAD(P)-bd_dom_sf"/>
</dbReference>
<reference evidence="1 2" key="1">
    <citation type="submission" date="2015-07" db="EMBL/GenBank/DDBJ databases">
        <title>Comparative genomics of the Sigatoka disease complex on banana suggests a link between parallel evolutionary changes in Pseudocercospora fijiensis and Pseudocercospora eumusae and increased virulence on the banana host.</title>
        <authorList>
            <person name="Chang T.-C."/>
            <person name="Salvucci A."/>
            <person name="Crous P.W."/>
            <person name="Stergiopoulos I."/>
        </authorList>
    </citation>
    <scope>NUCLEOTIDE SEQUENCE [LARGE SCALE GENOMIC DNA]</scope>
    <source>
        <strain evidence="1 2">CBS 114824</strain>
    </source>
</reference>
<accession>A0A139HB93</accession>
<dbReference type="EMBL" id="LFZN01000088">
    <property type="protein sequence ID" value="KXS99696.1"/>
    <property type="molecule type" value="Genomic_DNA"/>
</dbReference>
<dbReference type="Proteomes" id="UP000070133">
    <property type="component" value="Unassembled WGS sequence"/>
</dbReference>
<dbReference type="InterPro" id="IPR002347">
    <property type="entry name" value="SDR_fam"/>
</dbReference>
<evidence type="ECO:0000313" key="2">
    <source>
        <dbReference type="Proteomes" id="UP000070133"/>
    </source>
</evidence>
<gene>
    <name evidence="1" type="ORF">AC578_9907</name>
</gene>